<reference evidence="1 2" key="1">
    <citation type="submission" date="2019-01" db="EMBL/GenBank/DDBJ databases">
        <authorList>
            <person name="Brito A."/>
        </authorList>
    </citation>
    <scope>NUCLEOTIDE SEQUENCE [LARGE SCALE GENOMIC DNA]</scope>
    <source>
        <strain evidence="1">1</strain>
    </source>
</reference>
<name>A0A563VZL7_9CYAN</name>
<proteinExistence type="predicted"/>
<accession>A0A563VZL7</accession>
<protein>
    <submittedName>
        <fullName evidence="1">Uncharacterized protein</fullName>
    </submittedName>
</protein>
<dbReference type="Proteomes" id="UP000320055">
    <property type="component" value="Unassembled WGS sequence"/>
</dbReference>
<evidence type="ECO:0000313" key="2">
    <source>
        <dbReference type="Proteomes" id="UP000320055"/>
    </source>
</evidence>
<dbReference type="AlphaFoldDB" id="A0A563VZL7"/>
<sequence length="41" mass="4909">MPPLRNARVDYLITNVEGEIVTEQWIVETYSERNWVEVFNP</sequence>
<evidence type="ECO:0000313" key="1">
    <source>
        <dbReference type="EMBL" id="VEP16894.1"/>
    </source>
</evidence>
<organism evidence="1 2">
    <name type="scientific">Hyella patelloides LEGE 07179</name>
    <dbReference type="NCBI Taxonomy" id="945734"/>
    <lineage>
        <taxon>Bacteria</taxon>
        <taxon>Bacillati</taxon>
        <taxon>Cyanobacteriota</taxon>
        <taxon>Cyanophyceae</taxon>
        <taxon>Pleurocapsales</taxon>
        <taxon>Hyellaceae</taxon>
        <taxon>Hyella</taxon>
    </lineage>
</organism>
<gene>
    <name evidence="1" type="ORF">H1P_5080004</name>
</gene>
<dbReference type="EMBL" id="CAACVJ010000455">
    <property type="protein sequence ID" value="VEP16894.1"/>
    <property type="molecule type" value="Genomic_DNA"/>
</dbReference>
<keyword evidence="2" id="KW-1185">Reference proteome</keyword>